<reference evidence="4" key="2">
    <citation type="submission" date="2025-04" db="UniProtKB">
        <authorList>
            <consortium name="RefSeq"/>
        </authorList>
    </citation>
    <scope>IDENTIFICATION</scope>
</reference>
<dbReference type="InterPro" id="IPR038920">
    <property type="entry name" value="At3g05675-like"/>
</dbReference>
<dbReference type="PANTHER" id="PTHR31060:SF4">
    <property type="entry name" value="1,8-CINEOLE SYNTHASE"/>
    <property type="match status" value="1"/>
</dbReference>
<dbReference type="eggNOG" id="ENOG502QRMR">
    <property type="taxonomic scope" value="Eukaryota"/>
</dbReference>
<accession>A0A1S3CHW5</accession>
<reference evidence="2" key="1">
    <citation type="submission" date="2023-03" db="UniProtKB">
        <authorList>
            <consortium name="EnsemblPlants"/>
        </authorList>
    </citation>
    <scope>IDENTIFICATION</scope>
</reference>
<proteinExistence type="predicted"/>
<evidence type="ECO:0000313" key="2">
    <source>
        <dbReference type="EnsemblPlants" id="MELO3C024809.2.1"/>
    </source>
</evidence>
<dbReference type="KEGG" id="cmo:103501143"/>
<name>A0A1S3CHW5_CUCME</name>
<protein>
    <submittedName>
        <fullName evidence="4">Uncharacterized protein LOC103501143</fullName>
    </submittedName>
</protein>
<gene>
    <name evidence="4" type="primary">LOC103501143</name>
    <name evidence="2" type="synonym">103501143</name>
</gene>
<sequence length="394" mass="43318">MGIAEASPTTLAPLLLRNLATSLFVFADKSLINLAKKYKILQIIHALIISSFLFFLRLLPSLFPSIHSVSDDRYPLKPPKGGSYGTGGIGSGSGDLGVSRALTQLLSIISHVPVSSRKYEVVRSLAEKLIDENHWEGIEELREVNRVVLSAAFDRTIGLIEAGMIERGFCQEDNDGGDGGGGGSLGGPVEFGLGRVVRAVRLLGESACSRFGREKEVGNQSGSSVEKLAAEMLWLAQKMASCGYWNEVCGRWASAAQLGRLSLSAEPRLQASLVKVAVFLFKQCREMGKDEDGEESEKQQQMQTKLKMLISWLPLLCRGSNGTDAPILSIGERRELELGLEEMIGTLQQDEQEQVLALWLHNFTYSSLSDWPNLHASYARWYSASRKLLIDRDQ</sequence>
<dbReference type="PANTHER" id="PTHR31060">
    <property type="entry name" value="OSJNBA0011J08.25 PROTEIN-RELATED"/>
    <property type="match status" value="1"/>
</dbReference>
<keyword evidence="1" id="KW-0472">Membrane</keyword>
<dbReference type="UniPathway" id="UPA00143"/>
<dbReference type="OrthoDB" id="678132at2759"/>
<feature type="transmembrane region" description="Helical" evidence="1">
    <location>
        <begin position="40"/>
        <end position="59"/>
    </location>
</feature>
<dbReference type="Proteomes" id="UP001652600">
    <property type="component" value="Chromosome 7"/>
</dbReference>
<evidence type="ECO:0000313" key="4">
    <source>
        <dbReference type="RefSeq" id="XP_008462861.1"/>
    </source>
</evidence>
<evidence type="ECO:0000313" key="3">
    <source>
        <dbReference type="Proteomes" id="UP001652600"/>
    </source>
</evidence>
<dbReference type="Gramene" id="MELO3C024809.2.1">
    <property type="protein sequence ID" value="MELO3C024809.2.1"/>
    <property type="gene ID" value="MELO3C024809.2"/>
</dbReference>
<dbReference type="RefSeq" id="XP_008462861.1">
    <property type="nucleotide sequence ID" value="XM_008464639.2"/>
</dbReference>
<dbReference type="GO" id="GO:0016567">
    <property type="term" value="P:protein ubiquitination"/>
    <property type="evidence" value="ECO:0007669"/>
    <property type="project" value="UniProtKB-UniPathway"/>
</dbReference>
<organism evidence="3 4">
    <name type="scientific">Cucumis melo</name>
    <name type="common">Muskmelon</name>
    <dbReference type="NCBI Taxonomy" id="3656"/>
    <lineage>
        <taxon>Eukaryota</taxon>
        <taxon>Viridiplantae</taxon>
        <taxon>Streptophyta</taxon>
        <taxon>Embryophyta</taxon>
        <taxon>Tracheophyta</taxon>
        <taxon>Spermatophyta</taxon>
        <taxon>Magnoliopsida</taxon>
        <taxon>eudicotyledons</taxon>
        <taxon>Gunneridae</taxon>
        <taxon>Pentapetalae</taxon>
        <taxon>rosids</taxon>
        <taxon>fabids</taxon>
        <taxon>Cucurbitales</taxon>
        <taxon>Cucurbitaceae</taxon>
        <taxon>Benincaseae</taxon>
        <taxon>Cucumis</taxon>
    </lineage>
</organism>
<keyword evidence="3" id="KW-1185">Reference proteome</keyword>
<keyword evidence="1" id="KW-1133">Transmembrane helix</keyword>
<keyword evidence="1" id="KW-0812">Transmembrane</keyword>
<dbReference type="AlphaFoldDB" id="A0A1S3CHW5"/>
<dbReference type="GeneID" id="103501143"/>
<evidence type="ECO:0000256" key="1">
    <source>
        <dbReference type="SAM" id="Phobius"/>
    </source>
</evidence>
<dbReference type="InParanoid" id="A0A1S3CHW5"/>
<dbReference type="EnsemblPlants" id="MELO3C024809.2.1">
    <property type="protein sequence ID" value="MELO3C024809.2.1"/>
    <property type="gene ID" value="MELO3C024809.2"/>
</dbReference>